<gene>
    <name evidence="1" type="ORF">Sjap_021808</name>
</gene>
<sequence>MGLWIGGRCETLDKIDITPKKPSPLVMWINNVKIMWHKKTFTLWIPLLVEGARTPSTLATPSRKLKKLSERIKNQKKNPNSLFMLSYG</sequence>
<protein>
    <submittedName>
        <fullName evidence="1">Uncharacterized protein</fullName>
    </submittedName>
</protein>
<accession>A0AAP0EN50</accession>
<keyword evidence="2" id="KW-1185">Reference proteome</keyword>
<dbReference type="Proteomes" id="UP001417504">
    <property type="component" value="Unassembled WGS sequence"/>
</dbReference>
<comment type="caution">
    <text evidence="1">The sequence shown here is derived from an EMBL/GenBank/DDBJ whole genome shotgun (WGS) entry which is preliminary data.</text>
</comment>
<name>A0AAP0EN50_9MAGN</name>
<dbReference type="EMBL" id="JBBNAE010000009">
    <property type="protein sequence ID" value="KAK9096311.1"/>
    <property type="molecule type" value="Genomic_DNA"/>
</dbReference>
<dbReference type="AlphaFoldDB" id="A0AAP0EN50"/>
<evidence type="ECO:0000313" key="1">
    <source>
        <dbReference type="EMBL" id="KAK9096311.1"/>
    </source>
</evidence>
<evidence type="ECO:0000313" key="2">
    <source>
        <dbReference type="Proteomes" id="UP001417504"/>
    </source>
</evidence>
<proteinExistence type="predicted"/>
<reference evidence="1 2" key="1">
    <citation type="submission" date="2024-01" db="EMBL/GenBank/DDBJ databases">
        <title>Genome assemblies of Stephania.</title>
        <authorList>
            <person name="Yang L."/>
        </authorList>
    </citation>
    <scope>NUCLEOTIDE SEQUENCE [LARGE SCALE GENOMIC DNA]</scope>
    <source>
        <strain evidence="1">QJT</strain>
        <tissue evidence="1">Leaf</tissue>
    </source>
</reference>
<organism evidence="1 2">
    <name type="scientific">Stephania japonica</name>
    <dbReference type="NCBI Taxonomy" id="461633"/>
    <lineage>
        <taxon>Eukaryota</taxon>
        <taxon>Viridiplantae</taxon>
        <taxon>Streptophyta</taxon>
        <taxon>Embryophyta</taxon>
        <taxon>Tracheophyta</taxon>
        <taxon>Spermatophyta</taxon>
        <taxon>Magnoliopsida</taxon>
        <taxon>Ranunculales</taxon>
        <taxon>Menispermaceae</taxon>
        <taxon>Menispermoideae</taxon>
        <taxon>Cissampelideae</taxon>
        <taxon>Stephania</taxon>
    </lineage>
</organism>